<proteinExistence type="inferred from homology"/>
<keyword evidence="3 5" id="KW-0732">Signal</keyword>
<dbReference type="EMBL" id="CP041356">
    <property type="protein sequence ID" value="QDK71164.1"/>
    <property type="molecule type" value="Genomic_DNA"/>
</dbReference>
<dbReference type="Proteomes" id="UP000315128">
    <property type="component" value="Chromosome"/>
</dbReference>
<comment type="similarity">
    <text evidence="1">Belongs to the serine-aspartate repeat-containing protein (SDr) family.</text>
</comment>
<dbReference type="PANTHER" id="PTHR36108">
    <property type="entry name" value="COLOSSIN-B-RELATED"/>
    <property type="match status" value="1"/>
</dbReference>
<keyword evidence="4" id="KW-0812">Transmembrane</keyword>
<evidence type="ECO:0000256" key="5">
    <source>
        <dbReference type="SAM" id="SignalP"/>
    </source>
</evidence>
<dbReference type="PANTHER" id="PTHR36108:SF13">
    <property type="entry name" value="COLOSSIN-B-RELATED"/>
    <property type="match status" value="1"/>
</dbReference>
<name>A0A514Z9B3_9LACT</name>
<evidence type="ECO:0000256" key="1">
    <source>
        <dbReference type="ARBA" id="ARBA00007257"/>
    </source>
</evidence>
<dbReference type="Gene3D" id="2.60.40.10">
    <property type="entry name" value="Immunoglobulins"/>
    <property type="match status" value="1"/>
</dbReference>
<dbReference type="InterPro" id="IPR013783">
    <property type="entry name" value="Ig-like_fold"/>
</dbReference>
<dbReference type="Pfam" id="PF17802">
    <property type="entry name" value="SpaA"/>
    <property type="match status" value="1"/>
</dbReference>
<reference evidence="7 8" key="1">
    <citation type="submission" date="2019-07" db="EMBL/GenBank/DDBJ databases">
        <title>Genome sequencing of KACC 19320.</title>
        <authorList>
            <person name="Heo J."/>
            <person name="Kim S.-J."/>
            <person name="Kim J.-S."/>
            <person name="Hong S.-B."/>
            <person name="Kwon S.-W."/>
        </authorList>
    </citation>
    <scope>NUCLEOTIDE SEQUENCE [LARGE SCALE GENOMIC DNA]</scope>
    <source>
        <strain evidence="7 8">KACC 19320</strain>
    </source>
</reference>
<dbReference type="KEGG" id="lack:FLP15_08380"/>
<dbReference type="InterPro" id="IPR041033">
    <property type="entry name" value="SpaA_PFL_dom_1"/>
</dbReference>
<dbReference type="OrthoDB" id="2056845at2"/>
<feature type="domain" description="SpaA-like prealbumin fold" evidence="6">
    <location>
        <begin position="998"/>
        <end position="1069"/>
    </location>
</feature>
<evidence type="ECO:0000313" key="8">
    <source>
        <dbReference type="Proteomes" id="UP000315128"/>
    </source>
</evidence>
<keyword evidence="4" id="KW-1133">Transmembrane helix</keyword>
<keyword evidence="2" id="KW-0964">Secreted</keyword>
<keyword evidence="8" id="KW-1185">Reference proteome</keyword>
<keyword evidence="4" id="KW-0472">Membrane</keyword>
<evidence type="ECO:0000313" key="7">
    <source>
        <dbReference type="EMBL" id="QDK71164.1"/>
    </source>
</evidence>
<evidence type="ECO:0000256" key="4">
    <source>
        <dbReference type="SAM" id="Phobius"/>
    </source>
</evidence>
<feature type="transmembrane region" description="Helical" evidence="4">
    <location>
        <begin position="1091"/>
        <end position="1113"/>
    </location>
</feature>
<protein>
    <recommendedName>
        <fullName evidence="6">SpaA-like prealbumin fold domain-containing protein</fullName>
    </recommendedName>
</protein>
<dbReference type="SUPFAM" id="SSF49478">
    <property type="entry name" value="Cna protein B-type domain"/>
    <property type="match status" value="1"/>
</dbReference>
<sequence>MKKKVGTFVGMLILLFTALFPAANVFAVGTLNVDVNVSNMMSSTLSGQDALYRMDFKVTGINTTYNNAKLTVSVPTGFSLDTANMPLNSIAINGITPVYDTTANTLTYNLGTVSSGLDYSLVLKVATTNGSTPNGTTLTLAAKFTADNFDGNAADNASVTVNASNTISTSKTAASITDSSGKTISRPPATNDIINWQIKVADINKTTGLLYLKEGSNIVVVDTLPDGLSYVSDDSGGVYNASNNTVTWTFGAPTMAQQQAATGDLYNKTINVKTTITSTTNFSKLTNSVKATATDLNGNPVTNTSSASVSMGLSDPSAPELPSGNIWVLQHGANAAAGFYQSQWTQGSNPDPTLYNDQTWATAFNIRDNAANSQTKDMTSYVAYYSIDPHLNLSSLYVPSYVLAYDAANNPSTAMVGAQHPNMDIYITVNGTEYKAVTNATDLTTYQMSAIFTQLGLPQDSHVSNVRYNYTYAPAGMYASNMALNFTIQSGYVGKVTNTVVYKISGYNAAGQPVTIDTTSNSTNPSNVVGARTAEIVARPVPSPPVATSKISFDTNNNGVVNLGANRVTGNFGNINTSTSNMNGPFTAVVILPKGVTVNTVNPSYQLRSAIGNSWDSATTDGNNANGTVKILSTNYNGTGQEQVLISWTSDSILQPGQALWYGFNVNIDSTASSPIQLYTFGASSDTNLTVPTAPSKITDSFLLTDNGSDDIAKTADINNNGSSTDKLVKSGNQYTVLSNYGLNVQKQVQGNLDSGYSTFGHVSPGGTIDYKIALTTRNPNQTLTNFVFVDVLPSVGDLGITDNTARGSQFTPILTGPISLPSSWNSHVTVYYSTAKNPSRSDLTANVAYPNTTTQLTDPSGVQTANWQSASQVTDWSQIHSYMIKQNAGDTWSNISNLIYTFTMQAPTVAQLISAGETSALATNVSGDPTSNPTNRAAWNSFAYQENTSQVIEPIKVGVAMENYTGDVYLLKFETGTTVDTDSDGKPDIDSNYHLTKGNPLSGAVFDLVDASGKTVGTATTDQYGQIHFSNVWYGDYTLVETKAPAGYELLKKPIPVTVSSSNNGVTVAFAGDSPQTVLPSTGGDGSNQVPLIVASSLGLVGLITLGAGYLIQNKRKKGEENDVIE</sequence>
<feature type="signal peptide" evidence="5">
    <location>
        <begin position="1"/>
        <end position="27"/>
    </location>
</feature>
<accession>A0A514Z9B3</accession>
<evidence type="ECO:0000259" key="6">
    <source>
        <dbReference type="Pfam" id="PF17802"/>
    </source>
</evidence>
<gene>
    <name evidence="7" type="ORF">FLP15_08380</name>
</gene>
<organism evidence="7 8">
    <name type="scientific">Lactococcus protaetiae</name>
    <dbReference type="NCBI Taxonomy" id="2592653"/>
    <lineage>
        <taxon>Bacteria</taxon>
        <taxon>Bacillati</taxon>
        <taxon>Bacillota</taxon>
        <taxon>Bacilli</taxon>
        <taxon>Lactobacillales</taxon>
        <taxon>Streptococcaceae</taxon>
        <taxon>Lactococcus</taxon>
    </lineage>
</organism>
<evidence type="ECO:0000256" key="2">
    <source>
        <dbReference type="ARBA" id="ARBA00022525"/>
    </source>
</evidence>
<evidence type="ECO:0000256" key="3">
    <source>
        <dbReference type="ARBA" id="ARBA00022729"/>
    </source>
</evidence>
<dbReference type="RefSeq" id="WP_142766736.1">
    <property type="nucleotide sequence ID" value="NZ_CP041356.1"/>
</dbReference>
<feature type="chain" id="PRO_5022101156" description="SpaA-like prealbumin fold domain-containing protein" evidence="5">
    <location>
        <begin position="28"/>
        <end position="1127"/>
    </location>
</feature>
<dbReference type="AlphaFoldDB" id="A0A514Z9B3"/>